<evidence type="ECO:0000313" key="3">
    <source>
        <dbReference type="Proteomes" id="UP000283634"/>
    </source>
</evidence>
<dbReference type="OrthoDB" id="272562at2759"/>
<evidence type="ECO:0000313" key="2">
    <source>
        <dbReference type="EMBL" id="RNF00657.1"/>
    </source>
</evidence>
<dbReference type="RefSeq" id="XP_029235889.1">
    <property type="nucleotide sequence ID" value="XM_029384265.1"/>
</dbReference>
<comment type="caution">
    <text evidence="2">The sequence shown here is derived from an EMBL/GenBank/DDBJ whole genome shotgun (WGS) entry which is preliminary data.</text>
</comment>
<accession>A0A3S5IQJ7</accession>
<dbReference type="VEuPathDB" id="TriTrypDB:TRSC58_05873"/>
<feature type="compositionally biased region" description="Low complexity" evidence="1">
    <location>
        <begin position="249"/>
        <end position="262"/>
    </location>
</feature>
<dbReference type="OMA" id="THRRDTC"/>
<proteinExistence type="predicted"/>
<name>A0A3S5IQJ7_TRYRA</name>
<dbReference type="Proteomes" id="UP000283634">
    <property type="component" value="Unassembled WGS sequence"/>
</dbReference>
<dbReference type="GeneID" id="40331408"/>
<feature type="region of interest" description="Disordered" evidence="1">
    <location>
        <begin position="244"/>
        <end position="263"/>
    </location>
</feature>
<reference evidence="2 3" key="1">
    <citation type="journal article" date="2018" name="BMC Genomics">
        <title>Genomic comparison of Trypanosoma conorhini and Trypanosoma rangeli to Trypanosoma cruzi strains of high and low virulence.</title>
        <authorList>
            <person name="Bradwell K.R."/>
            <person name="Koparde V.N."/>
            <person name="Matveyev A.V."/>
            <person name="Serrano M.G."/>
            <person name="Alves J.M."/>
            <person name="Parikh H."/>
            <person name="Huang B."/>
            <person name="Lee V."/>
            <person name="Espinosa-Alvarez O."/>
            <person name="Ortiz P.A."/>
            <person name="Costa-Martins A.G."/>
            <person name="Teixeira M.M."/>
            <person name="Buck G.A."/>
        </authorList>
    </citation>
    <scope>NUCLEOTIDE SEQUENCE [LARGE SCALE GENOMIC DNA]</scope>
    <source>
        <strain evidence="2 3">AM80</strain>
    </source>
</reference>
<protein>
    <submittedName>
        <fullName evidence="2">Uncharacterized protein</fullName>
    </submittedName>
</protein>
<organism evidence="2 3">
    <name type="scientific">Trypanosoma rangeli</name>
    <dbReference type="NCBI Taxonomy" id="5698"/>
    <lineage>
        <taxon>Eukaryota</taxon>
        <taxon>Discoba</taxon>
        <taxon>Euglenozoa</taxon>
        <taxon>Kinetoplastea</taxon>
        <taxon>Metakinetoplastina</taxon>
        <taxon>Trypanosomatida</taxon>
        <taxon>Trypanosomatidae</taxon>
        <taxon>Trypanosoma</taxon>
        <taxon>Herpetosoma</taxon>
    </lineage>
</organism>
<keyword evidence="3" id="KW-1185">Reference proteome</keyword>
<dbReference type="EMBL" id="MKGL01000314">
    <property type="protein sequence ID" value="RNF00657.1"/>
    <property type="molecule type" value="Genomic_DNA"/>
</dbReference>
<evidence type="ECO:0000256" key="1">
    <source>
        <dbReference type="SAM" id="MobiDB-lite"/>
    </source>
</evidence>
<feature type="region of interest" description="Disordered" evidence="1">
    <location>
        <begin position="298"/>
        <end position="319"/>
    </location>
</feature>
<dbReference type="AlphaFoldDB" id="A0A3S5IQJ7"/>
<sequence length="945" mass="103443">MEQICRSAASGTAESSSLSSVSVVGDEWVSIRAYFMEVQAAADDVAFAELAGRLPQVERSLEVIQKSLVRERQQMMLPRLVSQSRTVDVCNTNSVSSRNGVSMMPQGSSSLNHSSSSTNYFRIKTSTDGVSRLPPCYAFLWGELSSTSQEEGNTEAEEELAPIGHVFLLSLCQFAKHNDPPGARRIILRFLTRVFAEADLPRPPCMGDPPQSLLQLFPSNTVVPLIDMLRQVVAVLRPKTAGETEALGTSSTSYTSESSTETMDNEREALLGLLCALTERMEEVPALGMFFIPEAVTDAQEEDEEEADPESGPDSPPTVRSHFSILQELLVYATLCQGSEQSTKRCTIYQLALQGLLSLAKCPDPQIQDYVKKQTVVASATLVGARSTLLTLCKLPYKDDTFAQLKYLSDVLRFWSQLLLLSPAVAEAWSVEAMMESSFVCDALVPLFCSAEDNVYATAALVAAKTMRFVGSSPPLYVAAVTRALLNTRVDLLTGNPVRLPVSSNEVPSATSSTVSLLDYALLPRLAMRNDGDWSCTEVTLYLLETFALHEPVLFMEFAFSLSIAALAEVYVNALHHSLLSKPKLTAIKPPLFTKVGDNTAITNPSPGKAQDVDWLQQFAFNLDLSAATTSPSLDITDCFSARLRASRGILLSTHAEDIAEEILARLLLVESHVPVCILEKRQRVINRSCRSMGEEFVGFVLEGGNPGGALQETSFVFPGKKFAEGTPNNIWFHTGVHQSSLVGRLCEITSQMLATPSSVCTLLTQLWSTICVLPDFRVLYTLMDSEHGQLRQALFKLRDAIDEALQHDEDVVFALASAAAAFATNTKKKARSVEVGSGDTFPAEGSSPTSLVHNTASRFYTRAYLYSQFIQLGNSLCWVKNLVKEDFPNHELLFALKKHRGFLEACACIEAFRMELDAAIGHVALSHNLMCLQIGKEQAQRVPS</sequence>
<gene>
    <name evidence="2" type="ORF">TraAM80_07475</name>
</gene>
<feature type="compositionally biased region" description="Acidic residues" evidence="1">
    <location>
        <begin position="299"/>
        <end position="311"/>
    </location>
</feature>